<organism evidence="2 3">
    <name type="scientific">Actinomycetospora aeridis</name>
    <dbReference type="NCBI Taxonomy" id="3129231"/>
    <lineage>
        <taxon>Bacteria</taxon>
        <taxon>Bacillati</taxon>
        <taxon>Actinomycetota</taxon>
        <taxon>Actinomycetes</taxon>
        <taxon>Pseudonocardiales</taxon>
        <taxon>Pseudonocardiaceae</taxon>
        <taxon>Actinomycetospora</taxon>
    </lineage>
</organism>
<comment type="caution">
    <text evidence="2">The sequence shown here is derived from an EMBL/GenBank/DDBJ whole genome shotgun (WGS) entry which is preliminary data.</text>
</comment>
<protein>
    <submittedName>
        <fullName evidence="2">Uncharacterized protein</fullName>
    </submittedName>
</protein>
<keyword evidence="3" id="KW-1185">Reference proteome</keyword>
<proteinExistence type="predicted"/>
<evidence type="ECO:0000313" key="3">
    <source>
        <dbReference type="Proteomes" id="UP001370100"/>
    </source>
</evidence>
<accession>A0ABU8NDU5</accession>
<gene>
    <name evidence="2" type="ORF">WCD41_29285</name>
</gene>
<evidence type="ECO:0000256" key="1">
    <source>
        <dbReference type="SAM" id="MobiDB-lite"/>
    </source>
</evidence>
<dbReference type="EMBL" id="JBBEGL010000014">
    <property type="protein sequence ID" value="MEJ2890584.1"/>
    <property type="molecule type" value="Genomic_DNA"/>
</dbReference>
<evidence type="ECO:0000313" key="2">
    <source>
        <dbReference type="EMBL" id="MEJ2890584.1"/>
    </source>
</evidence>
<dbReference type="Proteomes" id="UP001370100">
    <property type="component" value="Unassembled WGS sequence"/>
</dbReference>
<feature type="region of interest" description="Disordered" evidence="1">
    <location>
        <begin position="79"/>
        <end position="109"/>
    </location>
</feature>
<sequence length="109" mass="11415">MVLTRAAELAVSAATRREDVPALRVRIAEPSGGGAPSPVIVETELAQGPRPGEFAVSRGAATVYVPSALFDQHAESTLDLHRPRQGTAPRLVLRGPSAGSEVPGRRRGL</sequence>
<name>A0ABU8NDU5_9PSEU</name>
<reference evidence="2 3" key="1">
    <citation type="submission" date="2024-03" db="EMBL/GenBank/DDBJ databases">
        <title>Actinomycetospora sp. OC33-EN06, a novel actinomycete isolated from wild orchid (Aerides multiflora).</title>
        <authorList>
            <person name="Suriyachadkun C."/>
        </authorList>
    </citation>
    <scope>NUCLEOTIDE SEQUENCE [LARGE SCALE GENOMIC DNA]</scope>
    <source>
        <strain evidence="2 3">OC33-EN06</strain>
    </source>
</reference>
<dbReference type="RefSeq" id="WP_337718783.1">
    <property type="nucleotide sequence ID" value="NZ_JBBEGL010000014.1"/>
</dbReference>